<accession>A0A397W7B3</accession>
<evidence type="ECO:0000313" key="2">
    <source>
        <dbReference type="Proteomes" id="UP000266673"/>
    </source>
</evidence>
<evidence type="ECO:0000313" key="1">
    <source>
        <dbReference type="EMBL" id="RIB30580.1"/>
    </source>
</evidence>
<keyword evidence="2" id="KW-1185">Reference proteome</keyword>
<proteinExistence type="predicted"/>
<sequence length="100" mass="11467">MCLFIPIDSDKRNTKTQAVFEKDRFYSVGGKFITGYYRSNKRPKNKVTKSNKCSLKVSLVGVPQESPIVLESNEDAIFNVLVIDYLLGQEWNFIVKVVFL</sequence>
<dbReference type="AlphaFoldDB" id="A0A397W7B3"/>
<dbReference type="OrthoDB" id="2439266at2759"/>
<dbReference type="Proteomes" id="UP000266673">
    <property type="component" value="Unassembled WGS sequence"/>
</dbReference>
<dbReference type="EMBL" id="QKWP01000010">
    <property type="protein sequence ID" value="RIB30580.1"/>
    <property type="molecule type" value="Genomic_DNA"/>
</dbReference>
<organism evidence="1 2">
    <name type="scientific">Gigaspora rosea</name>
    <dbReference type="NCBI Taxonomy" id="44941"/>
    <lineage>
        <taxon>Eukaryota</taxon>
        <taxon>Fungi</taxon>
        <taxon>Fungi incertae sedis</taxon>
        <taxon>Mucoromycota</taxon>
        <taxon>Glomeromycotina</taxon>
        <taxon>Glomeromycetes</taxon>
        <taxon>Diversisporales</taxon>
        <taxon>Gigasporaceae</taxon>
        <taxon>Gigaspora</taxon>
    </lineage>
</organism>
<comment type="caution">
    <text evidence="1">The sequence shown here is derived from an EMBL/GenBank/DDBJ whole genome shotgun (WGS) entry which is preliminary data.</text>
</comment>
<reference evidence="1 2" key="1">
    <citation type="submission" date="2018-06" db="EMBL/GenBank/DDBJ databases">
        <title>Comparative genomics reveals the genomic features of Rhizophagus irregularis, R. cerebriforme, R. diaphanum and Gigaspora rosea, and their symbiotic lifestyle signature.</title>
        <authorList>
            <person name="Morin E."/>
            <person name="San Clemente H."/>
            <person name="Chen E.C.H."/>
            <person name="De La Providencia I."/>
            <person name="Hainaut M."/>
            <person name="Kuo A."/>
            <person name="Kohler A."/>
            <person name="Murat C."/>
            <person name="Tang N."/>
            <person name="Roy S."/>
            <person name="Loubradou J."/>
            <person name="Henrissat B."/>
            <person name="Grigoriev I.V."/>
            <person name="Corradi N."/>
            <person name="Roux C."/>
            <person name="Martin F.M."/>
        </authorList>
    </citation>
    <scope>NUCLEOTIDE SEQUENCE [LARGE SCALE GENOMIC DNA]</scope>
    <source>
        <strain evidence="1 2">DAOM 194757</strain>
    </source>
</reference>
<gene>
    <name evidence="1" type="ORF">C2G38_2152372</name>
</gene>
<protein>
    <submittedName>
        <fullName evidence="1">Uncharacterized protein</fullName>
    </submittedName>
</protein>
<name>A0A397W7B3_9GLOM</name>